<evidence type="ECO:0000313" key="5">
    <source>
        <dbReference type="EMBL" id="TVU20707.1"/>
    </source>
</evidence>
<dbReference type="Gene3D" id="1.25.40.420">
    <property type="match status" value="1"/>
</dbReference>
<keyword evidence="6" id="KW-1185">Reference proteome</keyword>
<accession>A0A5J9UBH4</accession>
<dbReference type="GO" id="GO:0016567">
    <property type="term" value="P:protein ubiquitination"/>
    <property type="evidence" value="ECO:0007669"/>
    <property type="project" value="InterPro"/>
</dbReference>
<dbReference type="Gene3D" id="2.60.210.10">
    <property type="entry name" value="Apoptosis, Tumor Necrosis Factor Receptor Associated Protein 2, Chain A"/>
    <property type="match status" value="1"/>
</dbReference>
<feature type="domain" description="BTB" evidence="3">
    <location>
        <begin position="184"/>
        <end position="247"/>
    </location>
</feature>
<dbReference type="InterPro" id="IPR002083">
    <property type="entry name" value="MATH/TRAF_dom"/>
</dbReference>
<dbReference type="PROSITE" id="PS50097">
    <property type="entry name" value="BTB"/>
    <property type="match status" value="1"/>
</dbReference>
<feature type="domain" description="MATH" evidence="4">
    <location>
        <begin position="18"/>
        <end position="153"/>
    </location>
</feature>
<dbReference type="PROSITE" id="PS50144">
    <property type="entry name" value="MATH"/>
    <property type="match status" value="1"/>
</dbReference>
<dbReference type="Proteomes" id="UP000324897">
    <property type="component" value="Unassembled WGS sequence"/>
</dbReference>
<dbReference type="SUPFAM" id="SSF54695">
    <property type="entry name" value="POZ domain"/>
    <property type="match status" value="1"/>
</dbReference>
<sequence>MHMSSSKDDASNNTEEEEAYHVLKIDGYSSAIGTKDDMLCIVSCVFPAGGHNWQILCYPMGAHGSENMGFIALFVVRHDADAVDDEAVVAEATFSLLDHDGKRVPTYSCTTGKETFLKYKGFGYYDFVKREDLEQSSSKLFIKDDCIAFRVDVRVFKEAPPMTMVPQSDIHRHLGDLLSKGTSADVEFRVRGEKFEAHRLLLGARSPVFKAQLLTAVNDAGTNNVVVEMEDMEPQVFKSLLEFIYTDACPDQIDEFAMAQSLLVAADKYNIQRLKLICEDRLLCGYIDTASVSTLLVLAEKHNCPFLKEACFDFLGSKESLFAVIQTKEYEQLARSCPAMTTELIYNVLNREKANTTAGWSQEAQVSVIKV</sequence>
<dbReference type="OrthoDB" id="688054at2759"/>
<dbReference type="SMART" id="SM00225">
    <property type="entry name" value="BTB"/>
    <property type="match status" value="1"/>
</dbReference>
<organism evidence="5 6">
    <name type="scientific">Eragrostis curvula</name>
    <name type="common">weeping love grass</name>
    <dbReference type="NCBI Taxonomy" id="38414"/>
    <lineage>
        <taxon>Eukaryota</taxon>
        <taxon>Viridiplantae</taxon>
        <taxon>Streptophyta</taxon>
        <taxon>Embryophyta</taxon>
        <taxon>Tracheophyta</taxon>
        <taxon>Spermatophyta</taxon>
        <taxon>Magnoliopsida</taxon>
        <taxon>Liliopsida</taxon>
        <taxon>Poales</taxon>
        <taxon>Poaceae</taxon>
        <taxon>PACMAD clade</taxon>
        <taxon>Chloridoideae</taxon>
        <taxon>Eragrostideae</taxon>
        <taxon>Eragrostidinae</taxon>
        <taxon>Eragrostis</taxon>
    </lineage>
</organism>
<reference evidence="5 6" key="1">
    <citation type="journal article" date="2019" name="Sci. Rep.">
        <title>A high-quality genome of Eragrostis curvula grass provides insights into Poaceae evolution and supports new strategies to enhance forage quality.</title>
        <authorList>
            <person name="Carballo J."/>
            <person name="Santos B.A.C.M."/>
            <person name="Zappacosta D."/>
            <person name="Garbus I."/>
            <person name="Selva J.P."/>
            <person name="Gallo C.A."/>
            <person name="Diaz A."/>
            <person name="Albertini E."/>
            <person name="Caccamo M."/>
            <person name="Echenique V."/>
        </authorList>
    </citation>
    <scope>NUCLEOTIDE SEQUENCE [LARGE SCALE GENOMIC DNA]</scope>
    <source>
        <strain evidence="6">cv. Victoria</strain>
        <tissue evidence="5">Leaf</tissue>
    </source>
</reference>
<evidence type="ECO:0000259" key="4">
    <source>
        <dbReference type="PROSITE" id="PS50144"/>
    </source>
</evidence>
<dbReference type="CDD" id="cd00121">
    <property type="entry name" value="MATH"/>
    <property type="match status" value="1"/>
</dbReference>
<dbReference type="EMBL" id="RWGY01000026">
    <property type="protein sequence ID" value="TVU20707.1"/>
    <property type="molecule type" value="Genomic_DNA"/>
</dbReference>
<dbReference type="InterPro" id="IPR011333">
    <property type="entry name" value="SKP1/BTB/POZ_sf"/>
</dbReference>
<dbReference type="InterPro" id="IPR008974">
    <property type="entry name" value="TRAF-like"/>
</dbReference>
<protein>
    <recommendedName>
        <fullName evidence="7">BTB domain-containing protein</fullName>
    </recommendedName>
</protein>
<dbReference type="InterPro" id="IPR000210">
    <property type="entry name" value="BTB/POZ_dom"/>
</dbReference>
<comment type="pathway">
    <text evidence="1">Protein modification; protein ubiquitination.</text>
</comment>
<dbReference type="PANTHER" id="PTHR26379">
    <property type="entry name" value="BTB/POZ AND MATH DOMAIN-CONTAINING PROTEIN 1"/>
    <property type="match status" value="1"/>
</dbReference>
<evidence type="ECO:0000313" key="6">
    <source>
        <dbReference type="Proteomes" id="UP000324897"/>
    </source>
</evidence>
<dbReference type="InterPro" id="IPR045005">
    <property type="entry name" value="BPM1-6"/>
</dbReference>
<dbReference type="AlphaFoldDB" id="A0A5J9UBH4"/>
<dbReference type="Gramene" id="TVU20707">
    <property type="protein sequence ID" value="TVU20707"/>
    <property type="gene ID" value="EJB05_30299"/>
</dbReference>
<feature type="non-terminal residue" evidence="5">
    <location>
        <position position="1"/>
    </location>
</feature>
<comment type="caution">
    <text evidence="5">The sequence shown here is derived from an EMBL/GenBank/DDBJ whole genome shotgun (WGS) entry which is preliminary data.</text>
</comment>
<evidence type="ECO:0000259" key="3">
    <source>
        <dbReference type="PROSITE" id="PS50097"/>
    </source>
</evidence>
<gene>
    <name evidence="5" type="ORF">EJB05_30299</name>
</gene>
<dbReference type="Pfam" id="PF00651">
    <property type="entry name" value="BTB"/>
    <property type="match status" value="1"/>
</dbReference>
<dbReference type="PANTHER" id="PTHR26379:SF382">
    <property type="entry name" value="OS10G0435900 PROTEIN"/>
    <property type="match status" value="1"/>
</dbReference>
<dbReference type="Gene3D" id="3.30.710.10">
    <property type="entry name" value="Potassium Channel Kv1.1, Chain A"/>
    <property type="match status" value="1"/>
</dbReference>
<dbReference type="Pfam" id="PF24570">
    <property type="entry name" value="BACK_BPM_SPOP"/>
    <property type="match status" value="1"/>
</dbReference>
<evidence type="ECO:0008006" key="7">
    <source>
        <dbReference type="Google" id="ProtNLM"/>
    </source>
</evidence>
<evidence type="ECO:0000256" key="1">
    <source>
        <dbReference type="ARBA" id="ARBA00004906"/>
    </source>
</evidence>
<evidence type="ECO:0000256" key="2">
    <source>
        <dbReference type="ARBA" id="ARBA00010846"/>
    </source>
</evidence>
<dbReference type="SUPFAM" id="SSF49599">
    <property type="entry name" value="TRAF domain-like"/>
    <property type="match status" value="1"/>
</dbReference>
<name>A0A5J9UBH4_9POAL</name>
<comment type="similarity">
    <text evidence="2">Belongs to the Tdpoz family.</text>
</comment>
<dbReference type="InterPro" id="IPR056423">
    <property type="entry name" value="BACK_BPM_SPOP"/>
</dbReference>
<proteinExistence type="inferred from homology"/>
<dbReference type="Pfam" id="PF22486">
    <property type="entry name" value="MATH_2"/>
    <property type="match status" value="1"/>
</dbReference>